<name>M0IKW1_9EURY</name>
<dbReference type="Proteomes" id="UP000011550">
    <property type="component" value="Unassembled WGS sequence"/>
</dbReference>
<accession>M0IKW1</accession>
<reference evidence="1 2" key="1">
    <citation type="journal article" date="2014" name="PLoS Genet.">
        <title>Phylogenetically driven sequencing of extremely halophilic archaea reveals strategies for static and dynamic osmo-response.</title>
        <authorList>
            <person name="Becker E.A."/>
            <person name="Seitzer P.M."/>
            <person name="Tritt A."/>
            <person name="Larsen D."/>
            <person name="Krusor M."/>
            <person name="Yao A.I."/>
            <person name="Wu D."/>
            <person name="Madern D."/>
            <person name="Eisen J.A."/>
            <person name="Darling A.E."/>
            <person name="Facciotti M.T."/>
        </authorList>
    </citation>
    <scope>NUCLEOTIDE SEQUENCE [LARGE SCALE GENOMIC DNA]</scope>
    <source>
        <strain evidence="1 2">ATCC BAA-1512</strain>
    </source>
</reference>
<dbReference type="AlphaFoldDB" id="M0IKW1"/>
<dbReference type="STRING" id="662479.C440_05822"/>
<dbReference type="PATRIC" id="fig|662479.7.peg.1182"/>
<keyword evidence="2" id="KW-1185">Reference proteome</keyword>
<comment type="caution">
    <text evidence="1">The sequence shown here is derived from an EMBL/GenBank/DDBJ whole genome shotgun (WGS) entry which is preliminary data.</text>
</comment>
<organism evidence="1 2">
    <name type="scientific">Haloferax mucosum ATCC BAA-1512</name>
    <dbReference type="NCBI Taxonomy" id="662479"/>
    <lineage>
        <taxon>Archaea</taxon>
        <taxon>Methanobacteriati</taxon>
        <taxon>Methanobacteriota</taxon>
        <taxon>Stenosarchaea group</taxon>
        <taxon>Halobacteria</taxon>
        <taxon>Halobacteriales</taxon>
        <taxon>Haloferacaceae</taxon>
        <taxon>Haloferax</taxon>
    </lineage>
</organism>
<gene>
    <name evidence="1" type="ORF">C440_05822</name>
</gene>
<dbReference type="RefSeq" id="WP_008319152.1">
    <property type="nucleotide sequence ID" value="NZ_AOLN01000009.1"/>
</dbReference>
<sequence length="63" mass="7322">MAVPESMSDPVARLEQRARECDIDYSGRGHTLVEREWTGCKWRYLGDERLQGVALDVERFEHA</sequence>
<evidence type="ECO:0000313" key="1">
    <source>
        <dbReference type="EMBL" id="ELZ96084.1"/>
    </source>
</evidence>
<proteinExistence type="predicted"/>
<protein>
    <submittedName>
        <fullName evidence="1">Uncharacterized protein</fullName>
    </submittedName>
</protein>
<dbReference type="EMBL" id="AOLN01000009">
    <property type="protein sequence ID" value="ELZ96084.1"/>
    <property type="molecule type" value="Genomic_DNA"/>
</dbReference>
<evidence type="ECO:0000313" key="2">
    <source>
        <dbReference type="Proteomes" id="UP000011550"/>
    </source>
</evidence>